<dbReference type="AlphaFoldDB" id="A0AAE3KL28"/>
<gene>
    <name evidence="1" type="ORF">NJ959_01855</name>
</gene>
<comment type="caution">
    <text evidence="1">The sequence shown here is derived from an EMBL/GenBank/DDBJ whole genome shotgun (WGS) entry which is preliminary data.</text>
</comment>
<accession>A0AAE3KL28</accession>
<evidence type="ECO:0008006" key="3">
    <source>
        <dbReference type="Google" id="ProtNLM"/>
    </source>
</evidence>
<sequence length="123" mass="14428">MSVAMEKRSKAIELVTKFPPEVLDKAVELLEALQAQFERETALLQIIDRALPPEDQQKLDCLRERCEWDNLTESEYQELLAYEDWLENQNVARLEAIIQLAEIKNMTWQAFYQKLTPSEESIN</sequence>
<proteinExistence type="predicted"/>
<organism evidence="1 2">
    <name type="scientific">Limnofasciculus baicalensis BBK-W-15</name>
    <dbReference type="NCBI Taxonomy" id="2699891"/>
    <lineage>
        <taxon>Bacteria</taxon>
        <taxon>Bacillati</taxon>
        <taxon>Cyanobacteriota</taxon>
        <taxon>Cyanophyceae</taxon>
        <taxon>Coleofasciculales</taxon>
        <taxon>Coleofasciculaceae</taxon>
        <taxon>Limnofasciculus</taxon>
        <taxon>Limnofasciculus baicalensis</taxon>
    </lineage>
</organism>
<name>A0AAE3KL28_9CYAN</name>
<reference evidence="1" key="1">
    <citation type="submission" date="2022-06" db="EMBL/GenBank/DDBJ databases">
        <title>New cyanobacteria of genus Symplocastrum in benthos of Lake Baikal.</title>
        <authorList>
            <person name="Sorokovikova E."/>
            <person name="Tikhonova I."/>
            <person name="Krasnopeev A."/>
            <person name="Evseev P."/>
            <person name="Gladkikh A."/>
            <person name="Belykh O."/>
        </authorList>
    </citation>
    <scope>NUCLEOTIDE SEQUENCE</scope>
    <source>
        <strain evidence="1">BBK-W-15</strain>
    </source>
</reference>
<evidence type="ECO:0000313" key="2">
    <source>
        <dbReference type="Proteomes" id="UP001204953"/>
    </source>
</evidence>
<protein>
    <recommendedName>
        <fullName evidence="3">STAS/SEC14 domain-containing protein</fullName>
    </recommendedName>
</protein>
<dbReference type="EMBL" id="JAMZMM010000009">
    <property type="protein sequence ID" value="MCP2727216.1"/>
    <property type="molecule type" value="Genomic_DNA"/>
</dbReference>
<dbReference type="Proteomes" id="UP001204953">
    <property type="component" value="Unassembled WGS sequence"/>
</dbReference>
<keyword evidence="2" id="KW-1185">Reference proteome</keyword>
<dbReference type="RefSeq" id="WP_254010032.1">
    <property type="nucleotide sequence ID" value="NZ_JAMZMM010000009.1"/>
</dbReference>
<evidence type="ECO:0000313" key="1">
    <source>
        <dbReference type="EMBL" id="MCP2727216.1"/>
    </source>
</evidence>